<evidence type="ECO:0000313" key="2">
    <source>
        <dbReference type="EMBL" id="PTP36325.1"/>
    </source>
</evidence>
<dbReference type="AlphaFoldDB" id="A0A2T5EWY0"/>
<gene>
    <name evidence="2" type="ORF">CWO07_09255</name>
</gene>
<dbReference type="RefSeq" id="WP_108187622.1">
    <property type="nucleotide sequence ID" value="NZ_PIFK01000015.1"/>
</dbReference>
<feature type="domain" description="Helicase ATP-binding" evidence="1">
    <location>
        <begin position="277"/>
        <end position="590"/>
    </location>
</feature>
<accession>A0A2T5EWY0</accession>
<proteinExistence type="predicted"/>
<dbReference type="EMBL" id="PIFK01000015">
    <property type="protein sequence ID" value="PTP36325.1"/>
    <property type="molecule type" value="Genomic_DNA"/>
</dbReference>
<comment type="caution">
    <text evidence="2">The sequence shown here is derived from an EMBL/GenBank/DDBJ whole genome shotgun (WGS) entry which is preliminary data.</text>
</comment>
<reference evidence="2 3" key="1">
    <citation type="submission" date="2017-11" db="EMBL/GenBank/DDBJ databases">
        <title>Population delineation of vibrios coincides with oyster pathogenicity.</title>
        <authorList>
            <person name="Bruto M."/>
            <person name="Labreuche Y."/>
            <person name="James A."/>
            <person name="Piel D."/>
            <person name="Chenivesse S."/>
            <person name="Petton B."/>
            <person name="Polz M.F."/>
            <person name="Le Roux F."/>
        </authorList>
    </citation>
    <scope>NUCLEOTIDE SEQUENCE [LARGE SCALE GENOMIC DNA]</scope>
    <source>
        <strain evidence="2 3">FF_144</strain>
    </source>
</reference>
<sequence length="936" mass="106045">MALLHYANLEEHRPDVLLQRTFNGLTDFHKYLENTKRYLESSGAVKRLRWEAIDREVLPTAEGKLPKGAWIQLLEVDGSTQESVFKSFLDESNDEIYEADNASWKFVGSPARDCAVCKGRNGKPKVAYQTEEHALEVASSSNNPLKVYECESGYGWHLTKQFNADRIWFNDSNKILILDRDPESEQILVDREPREDFIVLRPNTYTLRCQINAIQSLQSCPTASHRPLLRLFESNDHAKWGKFPNLESSSFAALFEDFLGGINNKVVHVERWYVLTDEGRPGTLEQRNFVEIALNTPDFAFMEGPPGSGKTTAILELIIQLALRGKRILLCASTHVAVDNVLERIIEEDSDVRDAIIALRIGDKTNISEKVKPYQLEGFLSTEKKRLQSELQKLSHLSEAQQQLIVELNRGNNTIQRMALESANLICGTTIGILKHPDIKDKSATNPQFDYMIIDEASKTTFQEFLVPALLAKRWVLVGDKKQLSPYVDDESTAVNIAPCLSESYKREACLDVFNASEQAGAVRRRVSSLISSDSNIVQDFYRKQGEANGVLVATPKAGSESVAYSSVVIGGPQFFVEHEKALPLDITNIRGNLKSVPLSVTYRKSAIESKTRNHSNSDSSWENEIAWRMARQYEQRLNDVESNEKLSTSQKLANQIEALLPFDGKRGRDSVSEQINRVKRVALPSILESLQSGFQRTQRQRSGTALSDGLPENVLVDRSVTLQFQHRMHPDIANFSHQRVYNQEALFTPDQMIEKRTWSYRSDRKRSLWVDVQGGRATIGNKNPKEAEQLIAELVNFDKWAMNNPKENGKPWEVAVLSFYRGQERELRTGLRKWSKNPRAFRHFSKGDKGSPHLDVQVCTVDKFQGHEADLVLLSFMNSHPTSFLESPNRLNVAVTRARYAQVIFGNRNAMKRASGVLAQLAEDTEWSRTVEVTE</sequence>
<dbReference type="GO" id="GO:0004386">
    <property type="term" value="F:helicase activity"/>
    <property type="evidence" value="ECO:0007669"/>
    <property type="project" value="InterPro"/>
</dbReference>
<organism evidence="2 3">
    <name type="scientific">Vibrio splendidus</name>
    <dbReference type="NCBI Taxonomy" id="29497"/>
    <lineage>
        <taxon>Bacteria</taxon>
        <taxon>Pseudomonadati</taxon>
        <taxon>Pseudomonadota</taxon>
        <taxon>Gammaproteobacteria</taxon>
        <taxon>Vibrionales</taxon>
        <taxon>Vibrionaceae</taxon>
        <taxon>Vibrio</taxon>
    </lineage>
</organism>
<dbReference type="Pfam" id="PF13087">
    <property type="entry name" value="AAA_12"/>
    <property type="match status" value="1"/>
</dbReference>
<evidence type="ECO:0000259" key="1">
    <source>
        <dbReference type="SMART" id="SM00487"/>
    </source>
</evidence>
<dbReference type="Proteomes" id="UP000244197">
    <property type="component" value="Unassembled WGS sequence"/>
</dbReference>
<dbReference type="PANTHER" id="PTHR10887">
    <property type="entry name" value="DNA2/NAM7 HELICASE FAMILY"/>
    <property type="match status" value="1"/>
</dbReference>
<protein>
    <submittedName>
        <fullName evidence="2">Heavy metal resistance protein CzcA</fullName>
    </submittedName>
</protein>
<name>A0A2T5EWY0_VIBSP</name>
<dbReference type="CDD" id="cd18808">
    <property type="entry name" value="SF1_C_Upf1"/>
    <property type="match status" value="1"/>
</dbReference>
<dbReference type="InterPro" id="IPR027417">
    <property type="entry name" value="P-loop_NTPase"/>
</dbReference>
<dbReference type="InterPro" id="IPR047187">
    <property type="entry name" value="SF1_C_Upf1"/>
</dbReference>
<dbReference type="Gene3D" id="3.40.50.300">
    <property type="entry name" value="P-loop containing nucleotide triphosphate hydrolases"/>
    <property type="match status" value="2"/>
</dbReference>
<dbReference type="PANTHER" id="PTHR10887:SF495">
    <property type="entry name" value="HELICASE SENATAXIN ISOFORM X1-RELATED"/>
    <property type="match status" value="1"/>
</dbReference>
<dbReference type="InterPro" id="IPR041677">
    <property type="entry name" value="DNA2/NAM7_AAA_11"/>
</dbReference>
<dbReference type="InterPro" id="IPR045055">
    <property type="entry name" value="DNA2/NAM7-like"/>
</dbReference>
<dbReference type="Pfam" id="PF13086">
    <property type="entry name" value="AAA_11"/>
    <property type="match status" value="1"/>
</dbReference>
<dbReference type="SUPFAM" id="SSF52540">
    <property type="entry name" value="P-loop containing nucleoside triphosphate hydrolases"/>
    <property type="match status" value="1"/>
</dbReference>
<dbReference type="InterPro" id="IPR014001">
    <property type="entry name" value="Helicase_ATP-bd"/>
</dbReference>
<evidence type="ECO:0000313" key="3">
    <source>
        <dbReference type="Proteomes" id="UP000244197"/>
    </source>
</evidence>
<dbReference type="InterPro" id="IPR041679">
    <property type="entry name" value="DNA2/NAM7-like_C"/>
</dbReference>
<dbReference type="SMART" id="SM00487">
    <property type="entry name" value="DEXDc"/>
    <property type="match status" value="1"/>
</dbReference>